<sequence>MVGEDGQVGARKMILYNIQQTTITTILQILDDKHYANHYLNRLRFVIASAYKIPHPNEILITEQEYIVGFFKAKRKSEVVILKAHQLQTWDTTKVFENVKKREVAGRINHRCRAHPCDC</sequence>
<organism evidence="1 2">
    <name type="scientific">Rhizopus azygosporus</name>
    <name type="common">Rhizopus microsporus var. azygosporus</name>
    <dbReference type="NCBI Taxonomy" id="86630"/>
    <lineage>
        <taxon>Eukaryota</taxon>
        <taxon>Fungi</taxon>
        <taxon>Fungi incertae sedis</taxon>
        <taxon>Mucoromycota</taxon>
        <taxon>Mucoromycotina</taxon>
        <taxon>Mucoromycetes</taxon>
        <taxon>Mucorales</taxon>
        <taxon>Mucorineae</taxon>
        <taxon>Rhizopodaceae</taxon>
        <taxon>Rhizopus</taxon>
    </lineage>
</organism>
<keyword evidence="2" id="KW-1185">Reference proteome</keyword>
<dbReference type="Proteomes" id="UP000252139">
    <property type="component" value="Unassembled WGS sequence"/>
</dbReference>
<accession>A0A367KEK0</accession>
<dbReference type="OrthoDB" id="2289843at2759"/>
<dbReference type="EMBL" id="PJQL01000053">
    <property type="protein sequence ID" value="RCI00561.1"/>
    <property type="molecule type" value="Genomic_DNA"/>
</dbReference>
<proteinExistence type="predicted"/>
<gene>
    <name evidence="1" type="ORF">CU097_013163</name>
</gene>
<comment type="caution">
    <text evidence="1">The sequence shown here is derived from an EMBL/GenBank/DDBJ whole genome shotgun (WGS) entry which is preliminary data.</text>
</comment>
<evidence type="ECO:0000313" key="1">
    <source>
        <dbReference type="EMBL" id="RCI00561.1"/>
    </source>
</evidence>
<evidence type="ECO:0000313" key="2">
    <source>
        <dbReference type="Proteomes" id="UP000252139"/>
    </source>
</evidence>
<dbReference type="AlphaFoldDB" id="A0A367KEK0"/>
<reference evidence="1 2" key="1">
    <citation type="journal article" date="2018" name="G3 (Bethesda)">
        <title>Phylogenetic and Phylogenomic Definition of Rhizopus Species.</title>
        <authorList>
            <person name="Gryganskyi A.P."/>
            <person name="Golan J."/>
            <person name="Dolatabadi S."/>
            <person name="Mondo S."/>
            <person name="Robb S."/>
            <person name="Idnurm A."/>
            <person name="Muszewska A."/>
            <person name="Steczkiewicz K."/>
            <person name="Masonjones S."/>
            <person name="Liao H.L."/>
            <person name="Gajdeczka M.T."/>
            <person name="Anike F."/>
            <person name="Vuek A."/>
            <person name="Anishchenko I.M."/>
            <person name="Voigt K."/>
            <person name="de Hoog G.S."/>
            <person name="Smith M.E."/>
            <person name="Heitman J."/>
            <person name="Vilgalys R."/>
            <person name="Stajich J.E."/>
        </authorList>
    </citation>
    <scope>NUCLEOTIDE SEQUENCE [LARGE SCALE GENOMIC DNA]</scope>
    <source>
        <strain evidence="1 2">CBS 357.93</strain>
    </source>
</reference>
<name>A0A367KEK0_RHIAZ</name>
<protein>
    <submittedName>
        <fullName evidence="1">Uncharacterized protein</fullName>
    </submittedName>
</protein>